<evidence type="ECO:0000256" key="5">
    <source>
        <dbReference type="ARBA" id="ARBA00022833"/>
    </source>
</evidence>
<name>A0A3Q2Z2K1_HIPCM</name>
<feature type="compositionally biased region" description="Low complexity" evidence="11">
    <location>
        <begin position="73"/>
        <end position="92"/>
    </location>
</feature>
<dbReference type="PRINTS" id="PR00053">
    <property type="entry name" value="FORKHEAD"/>
</dbReference>
<dbReference type="Ensembl" id="ENSHCOT00000006806.1">
    <property type="protein sequence ID" value="ENSHCOP00000020187.1"/>
    <property type="gene ID" value="ENSHCOG00000006439.1"/>
</dbReference>
<reference evidence="13" key="2">
    <citation type="submission" date="2025-09" db="UniProtKB">
        <authorList>
            <consortium name="Ensembl"/>
        </authorList>
    </citation>
    <scope>IDENTIFICATION</scope>
</reference>
<dbReference type="FunFam" id="1.10.10.10:FF:000010">
    <property type="entry name" value="Forkhead box P2 isoform B"/>
    <property type="match status" value="1"/>
</dbReference>
<feature type="compositionally biased region" description="Polar residues" evidence="11">
    <location>
        <begin position="39"/>
        <end position="48"/>
    </location>
</feature>
<dbReference type="PANTHER" id="PTHR45796:SF1">
    <property type="entry name" value="FORKHEAD BOX PROTEIN P2"/>
    <property type="match status" value="1"/>
</dbReference>
<dbReference type="InterPro" id="IPR036388">
    <property type="entry name" value="WH-like_DNA-bd_sf"/>
</dbReference>
<dbReference type="InterPro" id="IPR036390">
    <property type="entry name" value="WH_DNA-bd_sf"/>
</dbReference>
<evidence type="ECO:0000256" key="3">
    <source>
        <dbReference type="ARBA" id="ARBA00022723"/>
    </source>
</evidence>
<dbReference type="GO" id="GO:0000978">
    <property type="term" value="F:RNA polymerase II cis-regulatory region sequence-specific DNA binding"/>
    <property type="evidence" value="ECO:0007669"/>
    <property type="project" value="TreeGrafter"/>
</dbReference>
<evidence type="ECO:0000256" key="11">
    <source>
        <dbReference type="SAM" id="MobiDB-lite"/>
    </source>
</evidence>
<dbReference type="Pfam" id="PF00250">
    <property type="entry name" value="Forkhead"/>
    <property type="match status" value="1"/>
</dbReference>
<evidence type="ECO:0000256" key="9">
    <source>
        <dbReference type="ARBA" id="ARBA00023242"/>
    </source>
</evidence>
<evidence type="ECO:0000256" key="2">
    <source>
        <dbReference type="ARBA" id="ARBA00022491"/>
    </source>
</evidence>
<organism evidence="13 14">
    <name type="scientific">Hippocampus comes</name>
    <name type="common">Tiger tail seahorse</name>
    <dbReference type="NCBI Taxonomy" id="109280"/>
    <lineage>
        <taxon>Eukaryota</taxon>
        <taxon>Metazoa</taxon>
        <taxon>Chordata</taxon>
        <taxon>Craniata</taxon>
        <taxon>Vertebrata</taxon>
        <taxon>Euteleostomi</taxon>
        <taxon>Actinopterygii</taxon>
        <taxon>Neopterygii</taxon>
        <taxon>Teleostei</taxon>
        <taxon>Neoteleostei</taxon>
        <taxon>Acanthomorphata</taxon>
        <taxon>Syngnathiaria</taxon>
        <taxon>Syngnathiformes</taxon>
        <taxon>Syngnathoidei</taxon>
        <taxon>Syngnathidae</taxon>
        <taxon>Hippocampus</taxon>
    </lineage>
</organism>
<comment type="subcellular location">
    <subcellularLocation>
        <location evidence="1 10">Nucleus</location>
    </subcellularLocation>
</comment>
<keyword evidence="7 10" id="KW-0238">DNA-binding</keyword>
<evidence type="ECO:0000256" key="4">
    <source>
        <dbReference type="ARBA" id="ARBA00022771"/>
    </source>
</evidence>
<dbReference type="InterPro" id="IPR032354">
    <property type="entry name" value="FOXP-CC"/>
</dbReference>
<feature type="region of interest" description="Disordered" evidence="11">
    <location>
        <begin position="368"/>
        <end position="394"/>
    </location>
</feature>
<keyword evidence="14" id="KW-1185">Reference proteome</keyword>
<keyword evidence="8" id="KW-0804">Transcription</keyword>
<dbReference type="PROSITE" id="PS00658">
    <property type="entry name" value="FORK_HEAD_2"/>
    <property type="match status" value="1"/>
</dbReference>
<dbReference type="AlphaFoldDB" id="A0A3Q2Z2K1"/>
<dbReference type="SMART" id="SM00339">
    <property type="entry name" value="FH"/>
    <property type="match status" value="1"/>
</dbReference>
<dbReference type="InterPro" id="IPR047412">
    <property type="entry name" value="FH_FOXP1_P2"/>
</dbReference>
<feature type="domain" description="Fork-head" evidence="12">
    <location>
        <begin position="453"/>
        <end position="526"/>
    </location>
</feature>
<dbReference type="GO" id="GO:0008270">
    <property type="term" value="F:zinc ion binding"/>
    <property type="evidence" value="ECO:0007669"/>
    <property type="project" value="UniProtKB-KW"/>
</dbReference>
<evidence type="ECO:0000256" key="8">
    <source>
        <dbReference type="ARBA" id="ARBA00023163"/>
    </source>
</evidence>
<evidence type="ECO:0000313" key="14">
    <source>
        <dbReference type="Proteomes" id="UP000264820"/>
    </source>
</evidence>
<keyword evidence="6" id="KW-0805">Transcription regulation</keyword>
<feature type="compositionally biased region" description="Acidic residues" evidence="11">
    <location>
        <begin position="692"/>
        <end position="708"/>
    </location>
</feature>
<keyword evidence="2" id="KW-0678">Repressor</keyword>
<dbReference type="GO" id="GO:0005634">
    <property type="term" value="C:nucleus"/>
    <property type="evidence" value="ECO:0007669"/>
    <property type="project" value="UniProtKB-SubCell"/>
</dbReference>
<protein>
    <submittedName>
        <fullName evidence="13">Forkhead box P2</fullName>
    </submittedName>
</protein>
<dbReference type="InterPro" id="IPR050998">
    <property type="entry name" value="FOXP"/>
</dbReference>
<feature type="region of interest" description="Disordered" evidence="11">
    <location>
        <begin position="212"/>
        <end position="276"/>
    </location>
</feature>
<dbReference type="FunFam" id="1.20.5.340:FF:000005">
    <property type="entry name" value="Forkhead box P1, isoform CRA_f"/>
    <property type="match status" value="1"/>
</dbReference>
<evidence type="ECO:0000256" key="6">
    <source>
        <dbReference type="ARBA" id="ARBA00023015"/>
    </source>
</evidence>
<dbReference type="InterPro" id="IPR001766">
    <property type="entry name" value="Fork_head_dom"/>
</dbReference>
<evidence type="ECO:0000313" key="13">
    <source>
        <dbReference type="Ensembl" id="ENSHCOP00000020187.1"/>
    </source>
</evidence>
<dbReference type="GO" id="GO:0001227">
    <property type="term" value="F:DNA-binding transcription repressor activity, RNA polymerase II-specific"/>
    <property type="evidence" value="ECO:0007669"/>
    <property type="project" value="TreeGrafter"/>
</dbReference>
<keyword evidence="3" id="KW-0479">Metal-binding</keyword>
<dbReference type="Gene3D" id="1.20.5.340">
    <property type="match status" value="1"/>
</dbReference>
<dbReference type="CDD" id="cd20065">
    <property type="entry name" value="FH_FOXP2"/>
    <property type="match status" value="1"/>
</dbReference>
<dbReference type="SUPFAM" id="SSF46785">
    <property type="entry name" value="Winged helix' DNA-binding domain"/>
    <property type="match status" value="1"/>
</dbReference>
<dbReference type="InterPro" id="IPR030456">
    <property type="entry name" value="TF_fork_head_CS_2"/>
</dbReference>
<evidence type="ECO:0000256" key="7">
    <source>
        <dbReference type="ARBA" id="ARBA00023125"/>
    </source>
</evidence>
<sequence>MMRESATETISNSSMSQNGMSTLSSSQLEAGGRDGRSSAGDTSGSRVSTVELLRLRQQQVSCVAPPPHPPTLNPHSSSSSSSNPPASSNHPLARLPMVTAEANLSVIFPARPPSPQQQQQQQQQQQLAAQQLVFQQQLLQMQQLQQQQHLLNMQRQGLLSLPGPAPGQAALPGQTLPPPAGLSPAELQQLWKDVTGGGGGGAAGHAMEDNAIKHGGVNHTGGTRGLDLSTNNHSSSASPPISHHSNGQSPVLNHRRERERERERERYTSHEENGGSHPLYGHGVCKWPGCESICEDFGQFLKHLNNEHALDDRSTAQCRVQMQVVQQLEIQLSKERERLQAMMTHLHMQPSEPKSSPKPLNLVSSVTMSKNLPSTSPTNLPQTPTTPTAPITPMAAMPQVPSVLGGANVPSMGAMRRRHSDKYSMPLSSGGDTVFIFPEIAPNYEFYKNADVRPPFTYATLIRQAIMDSSDMQLTLNEIYSWFTRTFAYFRRNAATWKNAVRHNLSLHKCFVRVENVKGAVWTVDEVEYQKRRSQKITGSPSLVKNLPSSLGYGSPLNASLQAALAETTLPLLGTPGLMTSGSMGGCHGLLGGDPSGLMGGSPPGLLGGSPPGLLGISPPGTLSCSPPALLQSVHDDLSGSLDHLDSNGHGSPDYSPPGHMPPVHVKEEPPNMDDDDCPMSLVTTANHSPELDDDRELEEGNLSEDLE</sequence>
<feature type="compositionally biased region" description="Low complexity" evidence="11">
    <location>
        <begin position="231"/>
        <end position="246"/>
    </location>
</feature>
<keyword evidence="4" id="KW-0863">Zinc-finger</keyword>
<feature type="compositionally biased region" description="Low complexity" evidence="11">
    <location>
        <begin position="372"/>
        <end position="394"/>
    </location>
</feature>
<feature type="compositionally biased region" description="Low complexity" evidence="11">
    <location>
        <begin position="158"/>
        <end position="174"/>
    </location>
</feature>
<dbReference type="Proteomes" id="UP000264820">
    <property type="component" value="Unplaced"/>
</dbReference>
<dbReference type="Pfam" id="PF16159">
    <property type="entry name" value="FOXP-CC"/>
    <property type="match status" value="1"/>
</dbReference>
<evidence type="ECO:0000256" key="10">
    <source>
        <dbReference type="PROSITE-ProRule" id="PRU00089"/>
    </source>
</evidence>
<feature type="compositionally biased region" description="Polar residues" evidence="11">
    <location>
        <begin position="7"/>
        <end position="28"/>
    </location>
</feature>
<reference evidence="13" key="1">
    <citation type="submission" date="2025-08" db="UniProtKB">
        <authorList>
            <consortium name="Ensembl"/>
        </authorList>
    </citation>
    <scope>IDENTIFICATION</scope>
</reference>
<keyword evidence="9 10" id="KW-0539">Nucleus</keyword>
<feature type="region of interest" description="Disordered" evidence="11">
    <location>
        <begin position="626"/>
        <end position="708"/>
    </location>
</feature>
<dbReference type="GeneTree" id="ENSGT00940000155480"/>
<feature type="compositionally biased region" description="Basic and acidic residues" evidence="11">
    <location>
        <begin position="634"/>
        <end position="647"/>
    </location>
</feature>
<dbReference type="PROSITE" id="PS50039">
    <property type="entry name" value="FORK_HEAD_3"/>
    <property type="match status" value="1"/>
</dbReference>
<dbReference type="PANTHER" id="PTHR45796">
    <property type="entry name" value="FORKHEAD BOX P, ISOFORM C"/>
    <property type="match status" value="1"/>
</dbReference>
<feature type="region of interest" description="Disordered" evidence="11">
    <location>
        <begin position="158"/>
        <end position="183"/>
    </location>
</feature>
<evidence type="ECO:0000256" key="1">
    <source>
        <dbReference type="ARBA" id="ARBA00004123"/>
    </source>
</evidence>
<keyword evidence="5" id="KW-0862">Zinc</keyword>
<feature type="DNA-binding region" description="Fork-head" evidence="10">
    <location>
        <begin position="453"/>
        <end position="526"/>
    </location>
</feature>
<proteinExistence type="predicted"/>
<dbReference type="Gene3D" id="1.10.10.10">
    <property type="entry name" value="Winged helix-like DNA-binding domain superfamily/Winged helix DNA-binding domain"/>
    <property type="match status" value="1"/>
</dbReference>
<evidence type="ECO:0000259" key="12">
    <source>
        <dbReference type="PROSITE" id="PS50039"/>
    </source>
</evidence>
<feature type="compositionally biased region" description="Basic and acidic residues" evidence="11">
    <location>
        <begin position="254"/>
        <end position="274"/>
    </location>
</feature>
<feature type="region of interest" description="Disordered" evidence="11">
    <location>
        <begin position="1"/>
        <end position="92"/>
    </location>
</feature>
<accession>A0A3Q2Z2K1</accession>